<evidence type="ECO:0000313" key="3">
    <source>
        <dbReference type="Proteomes" id="UP000741013"/>
    </source>
</evidence>
<feature type="transmembrane region" description="Helical" evidence="1">
    <location>
        <begin position="14"/>
        <end position="34"/>
    </location>
</feature>
<keyword evidence="1" id="KW-0812">Transmembrane</keyword>
<comment type="caution">
    <text evidence="2">The sequence shown here is derived from an EMBL/GenBank/DDBJ whole genome shotgun (WGS) entry which is preliminary data.</text>
</comment>
<evidence type="ECO:0000313" key="2">
    <source>
        <dbReference type="EMBL" id="MBP2178727.1"/>
    </source>
</evidence>
<protein>
    <submittedName>
        <fullName evidence="2">Uncharacterized protein YecT (DUF1311 family)</fullName>
    </submittedName>
</protein>
<reference evidence="2 3" key="1">
    <citation type="submission" date="2021-03" db="EMBL/GenBank/DDBJ databases">
        <title>Sequencing the genomes of 1000 actinobacteria strains.</title>
        <authorList>
            <person name="Klenk H.-P."/>
        </authorList>
    </citation>
    <scope>NUCLEOTIDE SEQUENCE [LARGE SCALE GENOMIC DNA]</scope>
    <source>
        <strain evidence="2 3">DSM 45510</strain>
    </source>
</reference>
<keyword evidence="1" id="KW-1133">Transmembrane helix</keyword>
<accession>A0ABS4PH44</accession>
<dbReference type="Proteomes" id="UP000741013">
    <property type="component" value="Unassembled WGS sequence"/>
</dbReference>
<proteinExistence type="predicted"/>
<organism evidence="2 3">
    <name type="scientific">Amycolatopsis magusensis</name>
    <dbReference type="NCBI Taxonomy" id="882444"/>
    <lineage>
        <taxon>Bacteria</taxon>
        <taxon>Bacillati</taxon>
        <taxon>Actinomycetota</taxon>
        <taxon>Actinomycetes</taxon>
        <taxon>Pseudonocardiales</taxon>
        <taxon>Pseudonocardiaceae</taxon>
        <taxon>Amycolatopsis</taxon>
    </lineage>
</organism>
<gene>
    <name evidence="2" type="ORF">JOM49_000253</name>
</gene>
<sequence>MNNAAPALTAAQRAWVTTVATATTLIAVILLGIAG</sequence>
<name>A0ABS4PH44_9PSEU</name>
<keyword evidence="1" id="KW-0472">Membrane</keyword>
<keyword evidence="3" id="KW-1185">Reference proteome</keyword>
<dbReference type="EMBL" id="JAGGMS010000001">
    <property type="protein sequence ID" value="MBP2178727.1"/>
    <property type="molecule type" value="Genomic_DNA"/>
</dbReference>
<evidence type="ECO:0000256" key="1">
    <source>
        <dbReference type="SAM" id="Phobius"/>
    </source>
</evidence>